<dbReference type="Proteomes" id="UP000286990">
    <property type="component" value="Unassembled WGS sequence"/>
</dbReference>
<name>A0A3R8Q2P1_9FLAO</name>
<accession>A0A3R8Q2P1</accession>
<protein>
    <submittedName>
        <fullName evidence="1">Uncharacterized protein</fullName>
    </submittedName>
</protein>
<evidence type="ECO:0000313" key="1">
    <source>
        <dbReference type="EMBL" id="RRQ48548.1"/>
    </source>
</evidence>
<keyword evidence="2" id="KW-1185">Reference proteome</keyword>
<proteinExistence type="predicted"/>
<dbReference type="OrthoDB" id="1179540at2"/>
<evidence type="ECO:0000313" key="2">
    <source>
        <dbReference type="Proteomes" id="UP000286990"/>
    </source>
</evidence>
<gene>
    <name evidence="1" type="ORF">DZC72_12675</name>
</gene>
<dbReference type="EMBL" id="QUSX01000002">
    <property type="protein sequence ID" value="RRQ48548.1"/>
    <property type="molecule type" value="Genomic_DNA"/>
</dbReference>
<sequence length="100" mass="11443">MRGRLFTYLAAFALFTLMLFKVTSFHIYTHQDSSDKIENCETCYFSFQNQKIDFKVVSVLLLAIVVLVPVSKKILVETTSLQASPSIHFKLFGRPPPIVR</sequence>
<organism evidence="1 2">
    <name type="scientific">Maribacter algicola</name>
    <dbReference type="NCBI Taxonomy" id="2498892"/>
    <lineage>
        <taxon>Bacteria</taxon>
        <taxon>Pseudomonadati</taxon>
        <taxon>Bacteroidota</taxon>
        <taxon>Flavobacteriia</taxon>
        <taxon>Flavobacteriales</taxon>
        <taxon>Flavobacteriaceae</taxon>
        <taxon>Maribacter</taxon>
    </lineage>
</organism>
<comment type="caution">
    <text evidence="1">The sequence shown here is derived from an EMBL/GenBank/DDBJ whole genome shotgun (WGS) entry which is preliminary data.</text>
</comment>
<dbReference type="RefSeq" id="WP_125223266.1">
    <property type="nucleotide sequence ID" value="NZ_QUSX01000002.1"/>
</dbReference>
<dbReference type="AlphaFoldDB" id="A0A3R8Q2P1"/>
<reference evidence="2" key="1">
    <citation type="submission" date="2018-12" db="EMBL/GenBank/DDBJ databases">
        <title>Maribacter lutimaris sp. nov., isolated from marine sediment.</title>
        <authorList>
            <person name="Kim K.K."/>
        </authorList>
    </citation>
    <scope>NUCLEOTIDE SEQUENCE [LARGE SCALE GENOMIC DNA]</scope>
    <source>
        <strain evidence="2">PoM-212</strain>
    </source>
</reference>